<evidence type="ECO:0000313" key="2">
    <source>
        <dbReference type="Proteomes" id="UP000557566"/>
    </source>
</evidence>
<dbReference type="AlphaFoldDB" id="A0A8H4V855"/>
<gene>
    <name evidence="1" type="ORF">G6O67_003304</name>
</gene>
<dbReference type="EMBL" id="JAAVMX010000003">
    <property type="protein sequence ID" value="KAF4511517.1"/>
    <property type="molecule type" value="Genomic_DNA"/>
</dbReference>
<dbReference type="OrthoDB" id="2861623at2759"/>
<name>A0A8H4V855_9HYPO</name>
<reference evidence="1 2" key="1">
    <citation type="journal article" date="2020" name="Genome Biol. Evol.">
        <title>A new high-quality draft genome assembly of the Chinese cordyceps Ophiocordyceps sinensis.</title>
        <authorList>
            <person name="Shu R."/>
            <person name="Zhang J."/>
            <person name="Meng Q."/>
            <person name="Zhang H."/>
            <person name="Zhou G."/>
            <person name="Li M."/>
            <person name="Wu P."/>
            <person name="Zhao Y."/>
            <person name="Chen C."/>
            <person name="Qin Q."/>
        </authorList>
    </citation>
    <scope>NUCLEOTIDE SEQUENCE [LARGE SCALE GENOMIC DNA]</scope>
    <source>
        <strain evidence="1 2">IOZ07</strain>
    </source>
</reference>
<keyword evidence="2" id="KW-1185">Reference proteome</keyword>
<organism evidence="1 2">
    <name type="scientific">Ophiocordyceps sinensis</name>
    <dbReference type="NCBI Taxonomy" id="72228"/>
    <lineage>
        <taxon>Eukaryota</taxon>
        <taxon>Fungi</taxon>
        <taxon>Dikarya</taxon>
        <taxon>Ascomycota</taxon>
        <taxon>Pezizomycotina</taxon>
        <taxon>Sordariomycetes</taxon>
        <taxon>Hypocreomycetidae</taxon>
        <taxon>Hypocreales</taxon>
        <taxon>Ophiocordycipitaceae</taxon>
        <taxon>Ophiocordyceps</taxon>
    </lineage>
</organism>
<comment type="caution">
    <text evidence="1">The sequence shown here is derived from an EMBL/GenBank/DDBJ whole genome shotgun (WGS) entry which is preliminary data.</text>
</comment>
<evidence type="ECO:0000313" key="1">
    <source>
        <dbReference type="EMBL" id="KAF4511517.1"/>
    </source>
</evidence>
<protein>
    <submittedName>
        <fullName evidence="1">Uncharacterized protein</fullName>
    </submittedName>
</protein>
<proteinExistence type="predicted"/>
<dbReference type="Proteomes" id="UP000557566">
    <property type="component" value="Unassembled WGS sequence"/>
</dbReference>
<accession>A0A8H4V855</accession>
<sequence length="384" mass="42279">MQVMNLEGLPVGLFQAQSELVLHSQYEIDHVPLAGKFLWQRDEVVVVANERRHQVVHAQHGGMAEHPVRQVAIVLLHAQVLCVRQPARSLPANRLECRKRRRSVGRVVALLVAEARHECQDGVGKVIVQMRRHLAGQGVLPDHVHLVVEARLWLLAVLAVEEGADAVLDLLEFVAPAVVHVVVEDGQECRVSGDRTQLLDGQPWKGPGRNVSQAVPLVRLAGLFGFKGAVNVDPVVVLGNEVLDQGADQVGKRIVGAGPGFQFRVQLLFCPWGHDALWSRVCLKLWFGQGRMKPLYGYSLLVQNWTCKEADASVLDQGGRNWPTRSSNEGPTLIASRFGDWAFLFPQQPPHTRRAPPAYAVKVVDSNGLAAGLSKQCVKLAPCW</sequence>